<evidence type="ECO:0000313" key="1">
    <source>
        <dbReference type="EMBL" id="MDA5109988.1"/>
    </source>
</evidence>
<dbReference type="AlphaFoldDB" id="A0A9X3TUG6"/>
<accession>A0A9X3TUG6</accession>
<dbReference type="EMBL" id="JAPYYP010000024">
    <property type="protein sequence ID" value="MDA5109988.1"/>
    <property type="molecule type" value="Genomic_DNA"/>
</dbReference>
<gene>
    <name evidence="1" type="ORF">O3V59_16605</name>
</gene>
<dbReference type="RefSeq" id="WP_185973908.1">
    <property type="nucleotide sequence ID" value="NZ_JAPYYP010000024.1"/>
</dbReference>
<proteinExistence type="predicted"/>
<evidence type="ECO:0008006" key="3">
    <source>
        <dbReference type="Google" id="ProtNLM"/>
    </source>
</evidence>
<reference evidence="1" key="1">
    <citation type="submission" date="2022-12" db="EMBL/GenBank/DDBJ databases">
        <title>Draft genome sequence of the thermophilic strain Brevibacillus thermoruber HT42, isolated from Los Humeros, Puebla, Mexico, with biotechnological potential.</title>
        <authorList>
            <person name="Lara Sanchez J."/>
            <person name="Solis Palacios R."/>
            <person name="Bustos Baena A.S."/>
            <person name="Ruz Baez A.E."/>
            <person name="Espinosa Luna G."/>
            <person name="Oliart Ros R.M."/>
        </authorList>
    </citation>
    <scope>NUCLEOTIDE SEQUENCE</scope>
    <source>
        <strain evidence="1">HT42</strain>
    </source>
</reference>
<keyword evidence="2" id="KW-1185">Reference proteome</keyword>
<evidence type="ECO:0000313" key="2">
    <source>
        <dbReference type="Proteomes" id="UP001151071"/>
    </source>
</evidence>
<organism evidence="1 2">
    <name type="scientific">Brevibacillus thermoruber</name>
    <dbReference type="NCBI Taxonomy" id="33942"/>
    <lineage>
        <taxon>Bacteria</taxon>
        <taxon>Bacillati</taxon>
        <taxon>Bacillota</taxon>
        <taxon>Bacilli</taxon>
        <taxon>Bacillales</taxon>
        <taxon>Paenibacillaceae</taxon>
        <taxon>Brevibacillus</taxon>
    </lineage>
</organism>
<comment type="caution">
    <text evidence="1">The sequence shown here is derived from an EMBL/GenBank/DDBJ whole genome shotgun (WGS) entry which is preliminary data.</text>
</comment>
<sequence>MRQSNKETFAQEANRRLFSVDFHDFLEKESALNDVELSREFHISVRDVRTLRRKLHQ</sequence>
<name>A0A9X3TUG6_9BACL</name>
<protein>
    <recommendedName>
        <fullName evidence="3">RNA polymerase subunit sigma-70</fullName>
    </recommendedName>
</protein>
<dbReference type="Proteomes" id="UP001151071">
    <property type="component" value="Unassembled WGS sequence"/>
</dbReference>